<accession>S3DGP7</accession>
<protein>
    <submittedName>
        <fullName evidence="1">Uncharacterized protein</fullName>
    </submittedName>
</protein>
<dbReference type="RefSeq" id="XP_008077107.1">
    <property type="nucleotide sequence ID" value="XM_008078916.1"/>
</dbReference>
<dbReference type="Proteomes" id="UP000016922">
    <property type="component" value="Unassembled WGS sequence"/>
</dbReference>
<dbReference type="HOGENOM" id="CLU_2831402_0_0_1"/>
<keyword evidence="2" id="KW-1185">Reference proteome</keyword>
<dbReference type="KEGG" id="glz:GLAREA_05627"/>
<sequence length="66" mass="6980">MNLRSMQASQKTQRQFCVFEFRVLLADGEVLGVGDAGGGDGDVACVEDFGLGGGLFGGGEHGGWWW</sequence>
<dbReference type="EMBL" id="KE145353">
    <property type="protein sequence ID" value="EPE36289.1"/>
    <property type="molecule type" value="Genomic_DNA"/>
</dbReference>
<organism evidence="1 2">
    <name type="scientific">Glarea lozoyensis (strain ATCC 20868 / MF5171)</name>
    <dbReference type="NCBI Taxonomy" id="1116229"/>
    <lineage>
        <taxon>Eukaryota</taxon>
        <taxon>Fungi</taxon>
        <taxon>Dikarya</taxon>
        <taxon>Ascomycota</taxon>
        <taxon>Pezizomycotina</taxon>
        <taxon>Leotiomycetes</taxon>
        <taxon>Helotiales</taxon>
        <taxon>Helotiaceae</taxon>
        <taxon>Glarea</taxon>
    </lineage>
</organism>
<reference evidence="1 2" key="1">
    <citation type="journal article" date="2013" name="BMC Genomics">
        <title>Genomics-driven discovery of the pneumocandin biosynthetic gene cluster in the fungus Glarea lozoyensis.</title>
        <authorList>
            <person name="Chen L."/>
            <person name="Yue Q."/>
            <person name="Zhang X."/>
            <person name="Xiang M."/>
            <person name="Wang C."/>
            <person name="Li S."/>
            <person name="Che Y."/>
            <person name="Ortiz-Lopez F.J."/>
            <person name="Bills G.F."/>
            <person name="Liu X."/>
            <person name="An Z."/>
        </authorList>
    </citation>
    <scope>NUCLEOTIDE SEQUENCE [LARGE SCALE GENOMIC DNA]</scope>
    <source>
        <strain evidence="2">ATCC 20868 / MF5171</strain>
    </source>
</reference>
<proteinExistence type="predicted"/>
<gene>
    <name evidence="1" type="ORF">GLAREA_05627</name>
</gene>
<name>S3DGP7_GLAL2</name>
<evidence type="ECO:0000313" key="2">
    <source>
        <dbReference type="Proteomes" id="UP000016922"/>
    </source>
</evidence>
<dbReference type="AlphaFoldDB" id="S3DGP7"/>
<evidence type="ECO:0000313" key="1">
    <source>
        <dbReference type="EMBL" id="EPE36289.1"/>
    </source>
</evidence>
<dbReference type="GeneID" id="19464681"/>